<dbReference type="Proteomes" id="UP000198977">
    <property type="component" value="Unassembled WGS sequence"/>
</dbReference>
<keyword evidence="17 19" id="KW-0406">Ion transport</keyword>
<evidence type="ECO:0000256" key="20">
    <source>
        <dbReference type="PIRSR" id="PIRSR000006-1"/>
    </source>
</evidence>
<dbReference type="GO" id="GO:0005886">
    <property type="term" value="C:plasma membrane"/>
    <property type="evidence" value="ECO:0007669"/>
    <property type="project" value="UniProtKB-SubCell"/>
</dbReference>
<organism evidence="24 25">
    <name type="scientific">Sulfitobacter brevis</name>
    <dbReference type="NCBI Taxonomy" id="74348"/>
    <lineage>
        <taxon>Bacteria</taxon>
        <taxon>Pseudomonadati</taxon>
        <taxon>Pseudomonadota</taxon>
        <taxon>Alphaproteobacteria</taxon>
        <taxon>Rhodobacterales</taxon>
        <taxon>Roseobacteraceae</taxon>
        <taxon>Sulfitobacter</taxon>
    </lineage>
</organism>
<comment type="subunit">
    <text evidence="19">Component of the cbb3-type cytochrome c oxidase.</text>
</comment>
<evidence type="ECO:0000256" key="11">
    <source>
        <dbReference type="ARBA" id="ARBA00022737"/>
    </source>
</evidence>
<keyword evidence="4 19" id="KW-0813">Transport</keyword>
<comment type="similarity">
    <text evidence="3 19">Belongs to the CcoP / FixP family.</text>
</comment>
<feature type="binding site" description="axial binding residue" evidence="20">
    <location>
        <position position="125"/>
    </location>
    <ligand>
        <name>heme c</name>
        <dbReference type="ChEBI" id="CHEBI:61717"/>
        <label>1</label>
    </ligand>
    <ligandPart>
        <name>Fe</name>
        <dbReference type="ChEBI" id="CHEBI:18248"/>
    </ligandPart>
</feature>
<proteinExistence type="inferred from homology"/>
<sequence>MSVKDRDPLTGHQTTGHEWNGITELNTRVPRVVWFFIIVTHLFALLMWILLPAWPLVTTYTKGLLGVDQRNVVKQDIELANIARADWADRIATLPADDILKDPELMARVTGTAHQIFGDNCAGCHGTDAAGGPAFPSLVDTAWLWGGDTETVMETLRVGINSTHPDTRYAQMLAFGRDGILPRDDIRLVIDYVQSLSGTAAPADRIAAGGEIFANNCAACHGENGHGDTDLGAPDLSDAFWIYGGDDKTLFETIWGGRQGWMPSWEGRLSLTERKILAVYLQHLGQEVPQ</sequence>
<evidence type="ECO:0000256" key="15">
    <source>
        <dbReference type="ARBA" id="ARBA00023002"/>
    </source>
</evidence>
<dbReference type="Gene3D" id="6.10.280.130">
    <property type="match status" value="1"/>
</dbReference>
<feature type="binding site" description="covalent" evidence="21">
    <location>
        <position position="220"/>
    </location>
    <ligand>
        <name>heme c</name>
        <dbReference type="ChEBI" id="CHEBI:61717"/>
        <label>2</label>
    </ligand>
</feature>
<evidence type="ECO:0000256" key="17">
    <source>
        <dbReference type="ARBA" id="ARBA00023065"/>
    </source>
</evidence>
<feature type="domain" description="Cytochrome c" evidence="23">
    <location>
        <begin position="204"/>
        <end position="285"/>
    </location>
</feature>
<keyword evidence="6 19" id="KW-0997">Cell inner membrane</keyword>
<dbReference type="PROSITE" id="PS51007">
    <property type="entry name" value="CYTC"/>
    <property type="match status" value="2"/>
</dbReference>
<feature type="binding site" description="axial binding residue" evidence="20">
    <location>
        <position position="172"/>
    </location>
    <ligand>
        <name>heme c</name>
        <dbReference type="ChEBI" id="CHEBI:61717"/>
        <label>2</label>
    </ligand>
    <ligandPart>
        <name>Fe</name>
        <dbReference type="ChEBI" id="CHEBI:18248"/>
    </ligandPart>
</feature>
<comment type="subcellular location">
    <subcellularLocation>
        <location evidence="1 19">Cell inner membrane</location>
    </subcellularLocation>
</comment>
<dbReference type="GO" id="GO:0020037">
    <property type="term" value="F:heme binding"/>
    <property type="evidence" value="ECO:0007669"/>
    <property type="project" value="InterPro"/>
</dbReference>
<dbReference type="Pfam" id="PF00034">
    <property type="entry name" value="Cytochrom_C"/>
    <property type="match status" value="1"/>
</dbReference>
<keyword evidence="12 19" id="KW-0375">Hydrogen ion transport</keyword>
<evidence type="ECO:0000256" key="1">
    <source>
        <dbReference type="ARBA" id="ARBA00004533"/>
    </source>
</evidence>
<feature type="binding site" description="axial binding residue" evidence="20">
    <location>
        <position position="221"/>
    </location>
    <ligand>
        <name>heme c</name>
        <dbReference type="ChEBI" id="CHEBI:61717"/>
        <label>2</label>
    </ligand>
    <ligandPart>
        <name>Fe</name>
        <dbReference type="ChEBI" id="CHEBI:18248"/>
    </ligandPart>
</feature>
<feature type="domain" description="Cytochrome c" evidence="23">
    <location>
        <begin position="108"/>
        <end position="197"/>
    </location>
</feature>
<keyword evidence="9 22" id="KW-0812">Transmembrane</keyword>
<keyword evidence="15 19" id="KW-0560">Oxidoreductase</keyword>
<evidence type="ECO:0000256" key="6">
    <source>
        <dbReference type="ARBA" id="ARBA00022519"/>
    </source>
</evidence>
<evidence type="ECO:0000313" key="25">
    <source>
        <dbReference type="Proteomes" id="UP000198977"/>
    </source>
</evidence>
<evidence type="ECO:0000313" key="24">
    <source>
        <dbReference type="EMBL" id="SFD96734.1"/>
    </source>
</evidence>
<feature type="binding site" description="covalent" evidence="21">
    <location>
        <position position="217"/>
    </location>
    <ligand>
        <name>heme c</name>
        <dbReference type="ChEBI" id="CHEBI:61717"/>
        <label>2</label>
    </ligand>
</feature>
<evidence type="ECO:0000256" key="7">
    <source>
        <dbReference type="ARBA" id="ARBA00022617"/>
    </source>
</evidence>
<evidence type="ECO:0000256" key="16">
    <source>
        <dbReference type="ARBA" id="ARBA00023004"/>
    </source>
</evidence>
<protein>
    <recommendedName>
        <fullName evidence="19">Cbb3-type cytochrome c oxidase subunit</fullName>
    </recommendedName>
</protein>
<evidence type="ECO:0000256" key="14">
    <source>
        <dbReference type="ARBA" id="ARBA00022989"/>
    </source>
</evidence>
<dbReference type="InterPro" id="IPR036909">
    <property type="entry name" value="Cyt_c-like_dom_sf"/>
</dbReference>
<dbReference type="SUPFAM" id="SSF46626">
    <property type="entry name" value="Cytochrome c"/>
    <property type="match status" value="2"/>
</dbReference>
<dbReference type="STRING" id="74348.SAMN04488523_10469"/>
<evidence type="ECO:0000256" key="10">
    <source>
        <dbReference type="ARBA" id="ARBA00022723"/>
    </source>
</evidence>
<dbReference type="RefSeq" id="WP_093923012.1">
    <property type="nucleotide sequence ID" value="NZ_FOMW01000004.1"/>
</dbReference>
<dbReference type="Gene3D" id="1.10.760.10">
    <property type="entry name" value="Cytochrome c-like domain"/>
    <property type="match status" value="2"/>
</dbReference>
<evidence type="ECO:0000256" key="13">
    <source>
        <dbReference type="ARBA" id="ARBA00022982"/>
    </source>
</evidence>
<dbReference type="GO" id="GO:0009055">
    <property type="term" value="F:electron transfer activity"/>
    <property type="evidence" value="ECO:0007669"/>
    <property type="project" value="InterPro"/>
</dbReference>
<feature type="transmembrane region" description="Helical" evidence="22">
    <location>
        <begin position="32"/>
        <end position="54"/>
    </location>
</feature>
<evidence type="ECO:0000256" key="8">
    <source>
        <dbReference type="ARBA" id="ARBA00022660"/>
    </source>
</evidence>
<dbReference type="PIRSF" id="PIRSF000006">
    <property type="entry name" value="Cbb3-Cox_fixP"/>
    <property type="match status" value="1"/>
</dbReference>
<dbReference type="PANTHER" id="PTHR33751">
    <property type="entry name" value="CBB3-TYPE CYTOCHROME C OXIDASE SUBUNIT FIXP"/>
    <property type="match status" value="1"/>
</dbReference>
<dbReference type="OrthoDB" id="9811281at2"/>
<feature type="binding site" description="axial binding residue" evidence="20">
    <location>
        <position position="262"/>
    </location>
    <ligand>
        <name>heme c</name>
        <dbReference type="ChEBI" id="CHEBI:61717"/>
        <label>1</label>
    </ligand>
    <ligandPart>
        <name>Fe</name>
        <dbReference type="ChEBI" id="CHEBI:18248"/>
    </ligandPart>
</feature>
<name>A0A1I1WNF1_9RHOB</name>
<evidence type="ECO:0000256" key="12">
    <source>
        <dbReference type="ARBA" id="ARBA00022781"/>
    </source>
</evidence>
<evidence type="ECO:0000256" key="19">
    <source>
        <dbReference type="PIRNR" id="PIRNR000006"/>
    </source>
</evidence>
<evidence type="ECO:0000256" key="4">
    <source>
        <dbReference type="ARBA" id="ARBA00022448"/>
    </source>
</evidence>
<accession>A0A1I1WNF1</accession>
<keyword evidence="18 19" id="KW-0472">Membrane</keyword>
<comment type="pathway">
    <text evidence="2 19">Energy metabolism; oxidative phosphorylation.</text>
</comment>
<dbReference type="InterPro" id="IPR032858">
    <property type="entry name" value="CcoP_N"/>
</dbReference>
<evidence type="ECO:0000256" key="2">
    <source>
        <dbReference type="ARBA" id="ARBA00004673"/>
    </source>
</evidence>
<keyword evidence="13 19" id="KW-0249">Electron transport</keyword>
<keyword evidence="25" id="KW-1185">Reference proteome</keyword>
<dbReference type="InterPro" id="IPR009056">
    <property type="entry name" value="Cyt_c-like_dom"/>
</dbReference>
<evidence type="ECO:0000256" key="18">
    <source>
        <dbReference type="ARBA" id="ARBA00023136"/>
    </source>
</evidence>
<dbReference type="GO" id="GO:0006119">
    <property type="term" value="P:oxidative phosphorylation"/>
    <property type="evidence" value="ECO:0007669"/>
    <property type="project" value="UniProtKB-UniPathway"/>
</dbReference>
<comment type="function">
    <text evidence="19">C-type cytochrome. Part of the cbb3-type cytochrome c oxidase complex.</text>
</comment>
<gene>
    <name evidence="24" type="ORF">SAMN04488523_10469</name>
</gene>
<evidence type="ECO:0000256" key="3">
    <source>
        <dbReference type="ARBA" id="ARBA00006113"/>
    </source>
</evidence>
<dbReference type="GO" id="GO:0016491">
    <property type="term" value="F:oxidoreductase activity"/>
    <property type="evidence" value="ECO:0007669"/>
    <property type="project" value="UniProtKB-KW"/>
</dbReference>
<keyword evidence="7 19" id="KW-0349">Heme</keyword>
<dbReference type="InterPro" id="IPR038414">
    <property type="entry name" value="CcoP_N_sf"/>
</dbReference>
<keyword evidence="14 22" id="KW-1133">Transmembrane helix</keyword>
<dbReference type="GO" id="GO:0046872">
    <property type="term" value="F:metal ion binding"/>
    <property type="evidence" value="ECO:0007669"/>
    <property type="project" value="UniProtKB-KW"/>
</dbReference>
<keyword evidence="16 19" id="KW-0408">Iron</keyword>
<evidence type="ECO:0000256" key="9">
    <source>
        <dbReference type="ARBA" id="ARBA00022692"/>
    </source>
</evidence>
<dbReference type="NCBIfam" id="TIGR00782">
    <property type="entry name" value="ccoP"/>
    <property type="match status" value="1"/>
</dbReference>
<dbReference type="GO" id="GO:1902600">
    <property type="term" value="P:proton transmembrane transport"/>
    <property type="evidence" value="ECO:0007669"/>
    <property type="project" value="UniProtKB-KW"/>
</dbReference>
<dbReference type="EMBL" id="FOMW01000004">
    <property type="protein sequence ID" value="SFD96734.1"/>
    <property type="molecule type" value="Genomic_DNA"/>
</dbReference>
<feature type="binding site" description="covalent" evidence="21">
    <location>
        <position position="121"/>
    </location>
    <ligand>
        <name>heme c</name>
        <dbReference type="ChEBI" id="CHEBI:61717"/>
        <label>1</label>
    </ligand>
</feature>
<comment type="cofactor">
    <cofactor evidence="19 21">
        <name>heme c</name>
        <dbReference type="ChEBI" id="CHEBI:61717"/>
    </cofactor>
    <text evidence="19 21">Binds 2 heme C groups per subunit.</text>
</comment>
<keyword evidence="5 19" id="KW-1003">Cell membrane</keyword>
<evidence type="ECO:0000256" key="21">
    <source>
        <dbReference type="PIRSR" id="PIRSR000006-2"/>
    </source>
</evidence>
<evidence type="ECO:0000256" key="22">
    <source>
        <dbReference type="SAM" id="Phobius"/>
    </source>
</evidence>
<feature type="binding site" description="covalent" evidence="21">
    <location>
        <position position="124"/>
    </location>
    <ligand>
        <name>heme c</name>
        <dbReference type="ChEBI" id="CHEBI:61717"/>
        <label>1</label>
    </ligand>
</feature>
<dbReference type="InterPro" id="IPR050597">
    <property type="entry name" value="Cytochrome_c_Oxidase_Subunit"/>
</dbReference>
<dbReference type="Pfam" id="PF14715">
    <property type="entry name" value="FixP_N"/>
    <property type="match status" value="1"/>
</dbReference>
<dbReference type="AlphaFoldDB" id="A0A1I1WNF1"/>
<reference evidence="24 25" key="1">
    <citation type="submission" date="2016-10" db="EMBL/GenBank/DDBJ databases">
        <authorList>
            <person name="de Groot N.N."/>
        </authorList>
    </citation>
    <scope>NUCLEOTIDE SEQUENCE [LARGE SCALE GENOMIC DNA]</scope>
    <source>
        <strain evidence="24 25">DSM 11443</strain>
    </source>
</reference>
<dbReference type="Pfam" id="PF13442">
    <property type="entry name" value="Cytochrome_CBB3"/>
    <property type="match status" value="1"/>
</dbReference>
<evidence type="ECO:0000259" key="23">
    <source>
        <dbReference type="PROSITE" id="PS51007"/>
    </source>
</evidence>
<dbReference type="PANTHER" id="PTHR33751:SF1">
    <property type="entry name" value="CBB3-TYPE CYTOCHROME C OXIDASE SUBUNIT FIXP"/>
    <property type="match status" value="1"/>
</dbReference>
<keyword evidence="10 19" id="KW-0479">Metal-binding</keyword>
<keyword evidence="11" id="KW-0677">Repeat</keyword>
<evidence type="ECO:0000256" key="5">
    <source>
        <dbReference type="ARBA" id="ARBA00022475"/>
    </source>
</evidence>
<dbReference type="UniPathway" id="UPA00705"/>
<dbReference type="InterPro" id="IPR004678">
    <property type="entry name" value="Cyt_c_oxidase_cbb3_su3"/>
</dbReference>
<keyword evidence="8 19" id="KW-0679">Respiratory chain</keyword>